<feature type="non-terminal residue" evidence="2">
    <location>
        <position position="1"/>
    </location>
</feature>
<feature type="transmembrane region" description="Helical" evidence="1">
    <location>
        <begin position="108"/>
        <end position="128"/>
    </location>
</feature>
<keyword evidence="1" id="KW-1133">Transmembrane helix</keyword>
<reference evidence="2 3" key="1">
    <citation type="journal article" date="2018" name="Front. Plant Sci.">
        <title>Red Clover (Trifolium pratense) and Zigzag Clover (T. medium) - A Picture of Genomic Similarities and Differences.</title>
        <authorList>
            <person name="Dluhosova J."/>
            <person name="Istvanek J."/>
            <person name="Nedelnik J."/>
            <person name="Repkova J."/>
        </authorList>
    </citation>
    <scope>NUCLEOTIDE SEQUENCE [LARGE SCALE GENOMIC DNA]</scope>
    <source>
        <strain evidence="3">cv. 10/8</strain>
        <tissue evidence="2">Leaf</tissue>
    </source>
</reference>
<evidence type="ECO:0000313" key="3">
    <source>
        <dbReference type="Proteomes" id="UP000265520"/>
    </source>
</evidence>
<evidence type="ECO:0000313" key="2">
    <source>
        <dbReference type="EMBL" id="MCI28507.1"/>
    </source>
</evidence>
<protein>
    <submittedName>
        <fullName evidence="2">Uncharacterized protein</fullName>
    </submittedName>
</protein>
<dbReference type="AlphaFoldDB" id="A0A392QWU9"/>
<dbReference type="Proteomes" id="UP000265520">
    <property type="component" value="Unassembled WGS sequence"/>
</dbReference>
<keyword evidence="1" id="KW-0812">Transmembrane</keyword>
<proteinExistence type="predicted"/>
<sequence length="132" mass="15631">SVKLEFPRFDDSHALEWIFRANQFFDYCDTPDPERLTIASVHFDQTVIPWYQMLHRAHPFLSWQALSRAIELEFGPSAFDRPRRLCSSSHKQGHWVIIIWSSRRWPTIPLVSLPMLCSIALSVVYIRIYNVR</sequence>
<dbReference type="EMBL" id="LXQA010166254">
    <property type="protein sequence ID" value="MCI28507.1"/>
    <property type="molecule type" value="Genomic_DNA"/>
</dbReference>
<keyword evidence="3" id="KW-1185">Reference proteome</keyword>
<evidence type="ECO:0000256" key="1">
    <source>
        <dbReference type="SAM" id="Phobius"/>
    </source>
</evidence>
<name>A0A392QWU9_9FABA</name>
<accession>A0A392QWU9</accession>
<keyword evidence="1" id="KW-0472">Membrane</keyword>
<comment type="caution">
    <text evidence="2">The sequence shown here is derived from an EMBL/GenBank/DDBJ whole genome shotgun (WGS) entry which is preliminary data.</text>
</comment>
<organism evidence="2 3">
    <name type="scientific">Trifolium medium</name>
    <dbReference type="NCBI Taxonomy" id="97028"/>
    <lineage>
        <taxon>Eukaryota</taxon>
        <taxon>Viridiplantae</taxon>
        <taxon>Streptophyta</taxon>
        <taxon>Embryophyta</taxon>
        <taxon>Tracheophyta</taxon>
        <taxon>Spermatophyta</taxon>
        <taxon>Magnoliopsida</taxon>
        <taxon>eudicotyledons</taxon>
        <taxon>Gunneridae</taxon>
        <taxon>Pentapetalae</taxon>
        <taxon>rosids</taxon>
        <taxon>fabids</taxon>
        <taxon>Fabales</taxon>
        <taxon>Fabaceae</taxon>
        <taxon>Papilionoideae</taxon>
        <taxon>50 kb inversion clade</taxon>
        <taxon>NPAAA clade</taxon>
        <taxon>Hologalegina</taxon>
        <taxon>IRL clade</taxon>
        <taxon>Trifolieae</taxon>
        <taxon>Trifolium</taxon>
    </lineage>
</organism>